<evidence type="ECO:0000256" key="1">
    <source>
        <dbReference type="SAM" id="MobiDB-lite"/>
    </source>
</evidence>
<dbReference type="OrthoDB" id="325294at2759"/>
<accession>A0A1R2BBF2</accession>
<dbReference type="Proteomes" id="UP000187209">
    <property type="component" value="Unassembled WGS sequence"/>
</dbReference>
<comment type="caution">
    <text evidence="2">The sequence shown here is derived from an EMBL/GenBank/DDBJ whole genome shotgun (WGS) entry which is preliminary data.</text>
</comment>
<dbReference type="EMBL" id="MPUH01000773">
    <property type="protein sequence ID" value="OMJ74121.1"/>
    <property type="molecule type" value="Genomic_DNA"/>
</dbReference>
<feature type="compositionally biased region" description="Basic and acidic residues" evidence="1">
    <location>
        <begin position="167"/>
        <end position="177"/>
    </location>
</feature>
<protein>
    <submittedName>
        <fullName evidence="2">Uncharacterized protein</fullName>
    </submittedName>
</protein>
<reference evidence="2 3" key="1">
    <citation type="submission" date="2016-11" db="EMBL/GenBank/DDBJ databases">
        <title>The macronuclear genome of Stentor coeruleus: a giant cell with tiny introns.</title>
        <authorList>
            <person name="Slabodnick M."/>
            <person name="Ruby J.G."/>
            <person name="Reiff S.B."/>
            <person name="Swart E.C."/>
            <person name="Gosai S."/>
            <person name="Prabakaran S."/>
            <person name="Witkowska E."/>
            <person name="Larue G.E."/>
            <person name="Fisher S."/>
            <person name="Freeman R.M."/>
            <person name="Gunawardena J."/>
            <person name="Chu W."/>
            <person name="Stover N.A."/>
            <person name="Gregory B.D."/>
            <person name="Nowacki M."/>
            <person name="Derisi J."/>
            <person name="Roy S.W."/>
            <person name="Marshall W.F."/>
            <person name="Sood P."/>
        </authorList>
    </citation>
    <scope>NUCLEOTIDE SEQUENCE [LARGE SCALE GENOMIC DNA]</scope>
    <source>
        <strain evidence="2">WM001</strain>
    </source>
</reference>
<feature type="compositionally biased region" description="Polar residues" evidence="1">
    <location>
        <begin position="150"/>
        <end position="162"/>
    </location>
</feature>
<evidence type="ECO:0000313" key="2">
    <source>
        <dbReference type="EMBL" id="OMJ74121.1"/>
    </source>
</evidence>
<sequence length="227" mass="26060">MSKKPFMKSRVPAKDFRHDTNISSIENSFLNETSFNSDIDIEIREEIEKKFKKSSINAKYVFPRRDPTENKTKKSPIKAKTQVKQKLMMEKSLPTMHKMTRSTQESTGILTNLISTKKIHRVSSSIRKSKDQKIKVSKPGRSSPIKISSHIRSSSQNGNRSKTPVYLRKEKSLEPSSKHRRTASSKRNFHENTITRPKSVMKKPGHIYTSSMECVIPSAIIKSVSYY</sequence>
<gene>
    <name evidence="2" type="ORF">SteCoe_27041</name>
</gene>
<organism evidence="2 3">
    <name type="scientific">Stentor coeruleus</name>
    <dbReference type="NCBI Taxonomy" id="5963"/>
    <lineage>
        <taxon>Eukaryota</taxon>
        <taxon>Sar</taxon>
        <taxon>Alveolata</taxon>
        <taxon>Ciliophora</taxon>
        <taxon>Postciliodesmatophora</taxon>
        <taxon>Heterotrichea</taxon>
        <taxon>Heterotrichida</taxon>
        <taxon>Stentoridae</taxon>
        <taxon>Stentor</taxon>
    </lineage>
</organism>
<feature type="region of interest" description="Disordered" evidence="1">
    <location>
        <begin position="120"/>
        <end position="202"/>
    </location>
</feature>
<keyword evidence="3" id="KW-1185">Reference proteome</keyword>
<name>A0A1R2BBF2_9CILI</name>
<proteinExistence type="predicted"/>
<dbReference type="AlphaFoldDB" id="A0A1R2BBF2"/>
<evidence type="ECO:0000313" key="3">
    <source>
        <dbReference type="Proteomes" id="UP000187209"/>
    </source>
</evidence>